<evidence type="ECO:0000256" key="5">
    <source>
        <dbReference type="ARBA" id="ARBA00022525"/>
    </source>
</evidence>
<gene>
    <name evidence="13" type="primary">LOC108986847</name>
</gene>
<evidence type="ECO:0000313" key="12">
    <source>
        <dbReference type="Proteomes" id="UP000235220"/>
    </source>
</evidence>
<dbReference type="AlphaFoldDB" id="A0A2I4E6Y8"/>
<dbReference type="PANTHER" id="PTHR10795">
    <property type="entry name" value="PROPROTEIN CONVERTASE SUBTILISIN/KEXIN"/>
    <property type="match status" value="1"/>
</dbReference>
<accession>A0A2I4E6Y8</accession>
<feature type="active site" description="Charge relay system" evidence="11">
    <location>
        <position position="567"/>
    </location>
</feature>
<dbReference type="RefSeq" id="XP_018815169.1">
    <property type="nucleotide sequence ID" value="XM_018959624.2"/>
</dbReference>
<evidence type="ECO:0000256" key="7">
    <source>
        <dbReference type="ARBA" id="ARBA00022729"/>
    </source>
</evidence>
<dbReference type="PRINTS" id="PR00723">
    <property type="entry name" value="SUBTILISIN"/>
</dbReference>
<dbReference type="SUPFAM" id="SSF52743">
    <property type="entry name" value="Subtilisin-like"/>
    <property type="match status" value="1"/>
</dbReference>
<dbReference type="GeneID" id="108986847"/>
<dbReference type="Pfam" id="PF05922">
    <property type="entry name" value="Inhibitor_I9"/>
    <property type="match status" value="1"/>
</dbReference>
<keyword evidence="12" id="KW-1185">Reference proteome</keyword>
<dbReference type="InterPro" id="IPR036852">
    <property type="entry name" value="Peptidase_S8/S53_dom_sf"/>
</dbReference>
<evidence type="ECO:0000256" key="2">
    <source>
        <dbReference type="ARBA" id="ARBA00004271"/>
    </source>
</evidence>
<dbReference type="InterPro" id="IPR034197">
    <property type="entry name" value="Peptidases_S8_3"/>
</dbReference>
<dbReference type="OrthoDB" id="206201at2759"/>
<keyword evidence="8 11" id="KW-0378">Hydrolase</keyword>
<dbReference type="GO" id="GO:0048731">
    <property type="term" value="P:system development"/>
    <property type="evidence" value="ECO:0007669"/>
    <property type="project" value="UniProtKB-ARBA"/>
</dbReference>
<dbReference type="Gramene" id="Jr11_14980_p1">
    <property type="protein sequence ID" value="cds.Jr11_14980_p1"/>
    <property type="gene ID" value="Jr11_14980"/>
</dbReference>
<dbReference type="InterPro" id="IPR003137">
    <property type="entry name" value="PA_domain"/>
</dbReference>
<dbReference type="Gene3D" id="3.40.50.200">
    <property type="entry name" value="Peptidase S8/S53 domain"/>
    <property type="match status" value="1"/>
</dbReference>
<dbReference type="Proteomes" id="UP000235220">
    <property type="component" value="Chromosome 11"/>
</dbReference>
<dbReference type="Pfam" id="PF17766">
    <property type="entry name" value="fn3_6"/>
    <property type="match status" value="1"/>
</dbReference>
<dbReference type="FunFam" id="3.50.30.30:FF:000005">
    <property type="entry name" value="subtilisin-like protease SBT1.5"/>
    <property type="match status" value="1"/>
</dbReference>
<feature type="active site" description="Charge relay system" evidence="11">
    <location>
        <position position="229"/>
    </location>
</feature>
<name>A0A2I4E6Y8_JUGRE</name>
<dbReference type="GO" id="GO:0005576">
    <property type="term" value="C:extracellular region"/>
    <property type="evidence" value="ECO:0000318"/>
    <property type="project" value="GO_Central"/>
</dbReference>
<comment type="subcellular location">
    <subcellularLocation>
        <location evidence="2">Secreted</location>
        <location evidence="2">Extracellular space</location>
        <location evidence="2">Apoplast</location>
    </subcellularLocation>
</comment>
<keyword evidence="10" id="KW-0325">Glycoprotein</keyword>
<evidence type="ECO:0000256" key="1">
    <source>
        <dbReference type="ARBA" id="ARBA00002076"/>
    </source>
</evidence>
<evidence type="ECO:0000256" key="6">
    <source>
        <dbReference type="ARBA" id="ARBA00022670"/>
    </source>
</evidence>
<keyword evidence="5" id="KW-0964">Secreted</keyword>
<evidence type="ECO:0000256" key="11">
    <source>
        <dbReference type="PROSITE-ProRule" id="PRU01240"/>
    </source>
</evidence>
<dbReference type="GO" id="GO:0006508">
    <property type="term" value="P:proteolysis"/>
    <property type="evidence" value="ECO:0007669"/>
    <property type="project" value="UniProtKB-KW"/>
</dbReference>
<dbReference type="KEGG" id="jre:108986847"/>
<dbReference type="Gene3D" id="3.50.30.30">
    <property type="match status" value="1"/>
</dbReference>
<reference evidence="13" key="1">
    <citation type="submission" date="2025-08" db="UniProtKB">
        <authorList>
            <consortium name="RefSeq"/>
        </authorList>
    </citation>
    <scope>IDENTIFICATION</scope>
    <source>
        <tissue evidence="13">Leaves</tissue>
    </source>
</reference>
<dbReference type="CDD" id="cd04852">
    <property type="entry name" value="Peptidases_S8_3"/>
    <property type="match status" value="1"/>
</dbReference>
<dbReference type="InterPro" id="IPR037045">
    <property type="entry name" value="S8pro/Inhibitor_I9_sf"/>
</dbReference>
<dbReference type="FunFam" id="3.40.50.200:FF:000006">
    <property type="entry name" value="Subtilisin-like protease SBT1.5"/>
    <property type="match status" value="1"/>
</dbReference>
<dbReference type="PROSITE" id="PS00138">
    <property type="entry name" value="SUBTILASE_SER"/>
    <property type="match status" value="1"/>
</dbReference>
<keyword evidence="7" id="KW-0732">Signal</keyword>
<evidence type="ECO:0000256" key="4">
    <source>
        <dbReference type="ARBA" id="ARBA00022523"/>
    </source>
</evidence>
<evidence type="ECO:0000256" key="8">
    <source>
        <dbReference type="ARBA" id="ARBA00022801"/>
    </source>
</evidence>
<keyword evidence="9 11" id="KW-0720">Serine protease</keyword>
<dbReference type="Pfam" id="PF00082">
    <property type="entry name" value="Peptidase_S8"/>
    <property type="match status" value="1"/>
</dbReference>
<dbReference type="Gene3D" id="2.60.40.2310">
    <property type="match status" value="1"/>
</dbReference>
<dbReference type="GO" id="GO:0048046">
    <property type="term" value="C:apoplast"/>
    <property type="evidence" value="ECO:0007669"/>
    <property type="project" value="UniProtKB-SubCell"/>
</dbReference>
<keyword evidence="4" id="KW-0052">Apoplast</keyword>
<dbReference type="SUPFAM" id="SSF54897">
    <property type="entry name" value="Protease propeptides/inhibitors"/>
    <property type="match status" value="1"/>
</dbReference>
<evidence type="ECO:0000256" key="3">
    <source>
        <dbReference type="ARBA" id="ARBA00011073"/>
    </source>
</evidence>
<dbReference type="InterPro" id="IPR041469">
    <property type="entry name" value="Subtilisin-like_FN3"/>
</dbReference>
<dbReference type="GO" id="GO:0004252">
    <property type="term" value="F:serine-type endopeptidase activity"/>
    <property type="evidence" value="ECO:0000318"/>
    <property type="project" value="GO_Central"/>
</dbReference>
<dbReference type="GO" id="GO:0009610">
    <property type="term" value="P:response to symbiotic fungus"/>
    <property type="evidence" value="ECO:0007669"/>
    <property type="project" value="UniProtKB-ARBA"/>
</dbReference>
<dbReference type="GO" id="GO:0009609">
    <property type="term" value="P:response to symbiotic bacterium"/>
    <property type="evidence" value="ECO:0007669"/>
    <property type="project" value="UniProtKB-ARBA"/>
</dbReference>
<dbReference type="Gene3D" id="3.30.70.80">
    <property type="entry name" value="Peptidase S8 propeptide/proteinase inhibitor I9"/>
    <property type="match status" value="1"/>
</dbReference>
<dbReference type="CDD" id="cd02120">
    <property type="entry name" value="PA_subtilisin_like"/>
    <property type="match status" value="1"/>
</dbReference>
<comment type="similarity">
    <text evidence="3 11">Belongs to the peptidase S8 family.</text>
</comment>
<proteinExistence type="inferred from homology"/>
<dbReference type="PROSITE" id="PS51892">
    <property type="entry name" value="SUBTILASE"/>
    <property type="match status" value="1"/>
</dbReference>
<dbReference type="InterPro" id="IPR023828">
    <property type="entry name" value="Peptidase_S8_Ser-AS"/>
</dbReference>
<dbReference type="InterPro" id="IPR000209">
    <property type="entry name" value="Peptidase_S8/S53_dom"/>
</dbReference>
<sequence>MGGIWPFLFTLLLSASFVPCKTDVPNARTFIVRVQNDLKPSRFSNVKAWYKSTLINSLGSSTHDSAQTQDTGHDLLHVYNSVFHGFSARLSPQQAEKLTDLPEILAVFPDRLIPIQTTRTPQFLGLKDEDTGASTNDIIRESDSGSHVIIGMIDTGVWPERLSFNDKDLGPIPSHWRGKCIGGEKFPKTLCNRKLIGARYFADGYLAHYGDEVEETKELIESARDTVGHGTHTASTAAGRHVNNASFLGFADGVAIGVAPKARIAVYKVCGMQGCVTSDVLAGIDAAVEDGVDIISSSLGGEPMPYHEDVIAIGSFGAIEKGIIFSAAAGNSGPNYMSVTNTAPWITTVGASTIDRKFLAELVLEDGRVITGSSLFQSRVPPEAKYVPLIYAGNASTLGRIGIGIGSEYCYPNTLDPNVVRGKIVVCDRGEVSRVVASVVVQEAGGVGVVVANVEKFGQGTIADAYIHPGLAISESDRTIVLKYIESSPNPRATLRFNGTTLVGVKPAPTIAFFSSRGPNSISPHVLKPDVVAPGVNILAAWPDGIPPTELPSDLRRLSFNIISGTSMSCPHVSGVVALLKGAHPDWSPAMIKSSLMTTAYTYDHDGKALLDEKDFNASDVFEMGAGHVDPEKAVDPGLVYDLTVDDYLDFLCASDYSSDEIKVITTRSVTCNGTQKHTLWDLNYPAILVFFNESAPSKSEILVKRVVTHVSDGASTYRVKISSPKDVIVTVDHKKMVFMHKDQKHSYTVRIRVKNVGLPRGGKKAMSEFGHLTWTDGKHQVTSPIVVTWTPQKYA</sequence>
<evidence type="ECO:0000313" key="13">
    <source>
        <dbReference type="RefSeq" id="XP_018815169.1"/>
    </source>
</evidence>
<dbReference type="InterPro" id="IPR015500">
    <property type="entry name" value="Peptidase_S8_subtilisin-rel"/>
</dbReference>
<protein>
    <submittedName>
        <fullName evidence="13">Subtilisin-like protease SBT1.5</fullName>
    </submittedName>
</protein>
<dbReference type="Pfam" id="PF02225">
    <property type="entry name" value="PA"/>
    <property type="match status" value="1"/>
</dbReference>
<evidence type="ECO:0000256" key="9">
    <source>
        <dbReference type="ARBA" id="ARBA00022825"/>
    </source>
</evidence>
<feature type="active site" description="Charge relay system" evidence="11">
    <location>
        <position position="154"/>
    </location>
</feature>
<comment type="function">
    <text evidence="1">Required for arbuscular mycorrhiza (AM) development during AM symbiosis with AM fungi (e.g. Glomeromycota intraradices).</text>
</comment>
<dbReference type="InterPro" id="IPR045051">
    <property type="entry name" value="SBT"/>
</dbReference>
<organism evidence="12 13">
    <name type="scientific">Juglans regia</name>
    <name type="common">English walnut</name>
    <dbReference type="NCBI Taxonomy" id="51240"/>
    <lineage>
        <taxon>Eukaryota</taxon>
        <taxon>Viridiplantae</taxon>
        <taxon>Streptophyta</taxon>
        <taxon>Embryophyta</taxon>
        <taxon>Tracheophyta</taxon>
        <taxon>Spermatophyta</taxon>
        <taxon>Magnoliopsida</taxon>
        <taxon>eudicotyledons</taxon>
        <taxon>Gunneridae</taxon>
        <taxon>Pentapetalae</taxon>
        <taxon>rosids</taxon>
        <taxon>fabids</taxon>
        <taxon>Fagales</taxon>
        <taxon>Juglandaceae</taxon>
        <taxon>Juglans</taxon>
    </lineage>
</organism>
<keyword evidence="6 11" id="KW-0645">Protease</keyword>
<dbReference type="FunFam" id="3.30.70.80:FF:000003">
    <property type="entry name" value="Subtilisin-like protease SBT1.9"/>
    <property type="match status" value="1"/>
</dbReference>
<evidence type="ECO:0000256" key="10">
    <source>
        <dbReference type="ARBA" id="ARBA00023180"/>
    </source>
</evidence>
<dbReference type="InterPro" id="IPR010259">
    <property type="entry name" value="S8pro/Inhibitor_I9"/>
</dbReference>